<evidence type="ECO:0000313" key="2">
    <source>
        <dbReference type="EMBL" id="RKN79885.1"/>
    </source>
</evidence>
<name>A0A3B0C179_9FLAO</name>
<feature type="signal peptide" evidence="1">
    <location>
        <begin position="1"/>
        <end position="21"/>
    </location>
</feature>
<evidence type="ECO:0000313" key="3">
    <source>
        <dbReference type="Proteomes" id="UP000276603"/>
    </source>
</evidence>
<sequence>MRCIVAILALVFFMRVQNAVAQVSPDCSNAIPICNNTPVNGGTNGFGLDDFNGAATSGCLEEALVGAIESNSAWYRFRTGASGQLGINIGIDSNEDWDFALYQTSDCNNLGDPIRCNFFDNQDANTFIGIGEDPSGDTTNVQYEDWIQVTSGQDYYLLINNFSNNNSGFSIQFSGQIFVTNPYDALDCSIIDNLLGPPISACENDTVLLDATTSNATNYEWFIDGGNGFQLISGENNATLQVTNSALYRTRVSLPSGSTIISEVQVAFSALPMSFPISDDTICSDLGGYNLSQKNNQVLGSQDPQEFRVSYYTSYSDAVNGMNVLPEQYIPGIGAQTIYVRVSSLENPRCFDVSQQFQLTVLQTPVLDFPTEVEICEDNSGIAIGDPFPNVGFHYLWSSGEATSSIIVSQEGTYTLTATNSQNGETCTSSLTVRVRVSRPPEITDIIIEDVQNNNSVTVITNVEGDFEYRLDDGPYQSANVFSEVLPGMHSVTVNNRSGCGAVTENIVVVGFPKFFTPNGDNINDDWHIIGISNLQNPVISIFDRFGKLLKSLDSNTIGWDGRFNGQEVPSSDYWFRLTYVDANGELTTAKYINNHFSLRR</sequence>
<proteinExistence type="predicted"/>
<dbReference type="Pfam" id="PF13585">
    <property type="entry name" value="CHU_C"/>
    <property type="match status" value="1"/>
</dbReference>
<dbReference type="AlphaFoldDB" id="A0A3B0C179"/>
<dbReference type="InterPro" id="IPR026341">
    <property type="entry name" value="T9SS_type_B"/>
</dbReference>
<dbReference type="NCBIfam" id="TIGR04131">
    <property type="entry name" value="Bac_Flav_CTERM"/>
    <property type="match status" value="1"/>
</dbReference>
<reference evidence="2 3" key="1">
    <citation type="submission" date="2018-10" db="EMBL/GenBank/DDBJ databases">
        <title>Ulvibacterium marinum gen. nov., sp. nov., a novel marine bacterium of the family Flavobacteriaceae, isolated from a culture of the green alga Ulva prolifera.</title>
        <authorList>
            <person name="Zhang Z."/>
        </authorList>
    </citation>
    <scope>NUCLEOTIDE SEQUENCE [LARGE SCALE GENOMIC DNA]</scope>
    <source>
        <strain evidence="2 3">CCMM003</strain>
    </source>
</reference>
<keyword evidence="1" id="KW-0732">Signal</keyword>
<dbReference type="EMBL" id="RBCJ01000003">
    <property type="protein sequence ID" value="RKN79885.1"/>
    <property type="molecule type" value="Genomic_DNA"/>
</dbReference>
<organism evidence="2 3">
    <name type="scientific">Ulvibacterium marinum</name>
    <dbReference type="NCBI Taxonomy" id="2419782"/>
    <lineage>
        <taxon>Bacteria</taxon>
        <taxon>Pseudomonadati</taxon>
        <taxon>Bacteroidota</taxon>
        <taxon>Flavobacteriia</taxon>
        <taxon>Flavobacteriales</taxon>
        <taxon>Flavobacteriaceae</taxon>
        <taxon>Ulvibacterium</taxon>
    </lineage>
</organism>
<comment type="caution">
    <text evidence="2">The sequence shown here is derived from an EMBL/GenBank/DDBJ whole genome shotgun (WGS) entry which is preliminary data.</text>
</comment>
<keyword evidence="3" id="KW-1185">Reference proteome</keyword>
<dbReference type="Gene3D" id="2.60.120.380">
    <property type="match status" value="1"/>
</dbReference>
<protein>
    <submittedName>
        <fullName evidence="2">Gliding motility-associated C-terminal domain-containing protein</fullName>
    </submittedName>
</protein>
<evidence type="ECO:0000256" key="1">
    <source>
        <dbReference type="SAM" id="SignalP"/>
    </source>
</evidence>
<accession>A0A3B0C179</accession>
<dbReference type="Proteomes" id="UP000276603">
    <property type="component" value="Unassembled WGS sequence"/>
</dbReference>
<gene>
    <name evidence="2" type="ORF">D7Z94_16590</name>
</gene>
<feature type="chain" id="PRO_5017472410" evidence="1">
    <location>
        <begin position="22"/>
        <end position="601"/>
    </location>
</feature>
<dbReference type="RefSeq" id="WP_120712694.1">
    <property type="nucleotide sequence ID" value="NZ_CANMKH010000004.1"/>
</dbReference>
<dbReference type="OrthoDB" id="9765926at2"/>